<sequence>MKKVLLAGASGHLGLKIAQELKQRNYYVRALIRTPEKAPLVSPYADEVVVADVTRPETLRQVGEGMDVVISALGRTVGIQQPETKGYWDIDYQGNLHLLRALESAPVQKFIYISAFGAEHFPNLRYFKAHQAFADELSKSGLPYTIIKPPALFSAFREMLDMAQHRPLAYLGNGRQRTNPIWEGDLARICVDAISDTKKVIEAGGDTVYTRREIIQKISLAAGAKPPRSIPFWAVRPLLWVLRFSNRNLHDTAAFYVAVSRHDLIAPRRGTHPLEEYLVHCVNRGKTIRA</sequence>
<dbReference type="Proteomes" id="UP000198510">
    <property type="component" value="Unassembled WGS sequence"/>
</dbReference>
<evidence type="ECO:0000259" key="1">
    <source>
        <dbReference type="Pfam" id="PF13460"/>
    </source>
</evidence>
<dbReference type="STRING" id="1075417.SAMN05421823_101638"/>
<proteinExistence type="predicted"/>
<dbReference type="InterPro" id="IPR016040">
    <property type="entry name" value="NAD(P)-bd_dom"/>
</dbReference>
<gene>
    <name evidence="2" type="ORF">SAMN05421823_101638</name>
</gene>
<name>A0A1G8YDC3_9BACT</name>
<organism evidence="2 3">
    <name type="scientific">Catalinimonas alkaloidigena</name>
    <dbReference type="NCBI Taxonomy" id="1075417"/>
    <lineage>
        <taxon>Bacteria</taxon>
        <taxon>Pseudomonadati</taxon>
        <taxon>Bacteroidota</taxon>
        <taxon>Cytophagia</taxon>
        <taxon>Cytophagales</taxon>
        <taxon>Catalimonadaceae</taxon>
        <taxon>Catalinimonas</taxon>
    </lineage>
</organism>
<dbReference type="PANTHER" id="PTHR15020">
    <property type="entry name" value="FLAVIN REDUCTASE-RELATED"/>
    <property type="match status" value="1"/>
</dbReference>
<dbReference type="RefSeq" id="WP_143017082.1">
    <property type="nucleotide sequence ID" value="NZ_FNFO01000001.1"/>
</dbReference>
<feature type="domain" description="NAD(P)-binding" evidence="1">
    <location>
        <begin position="8"/>
        <end position="195"/>
    </location>
</feature>
<dbReference type="SUPFAM" id="SSF51735">
    <property type="entry name" value="NAD(P)-binding Rossmann-fold domains"/>
    <property type="match status" value="1"/>
</dbReference>
<dbReference type="Gene3D" id="3.40.50.720">
    <property type="entry name" value="NAD(P)-binding Rossmann-like Domain"/>
    <property type="match status" value="1"/>
</dbReference>
<evidence type="ECO:0000313" key="2">
    <source>
        <dbReference type="EMBL" id="SDK00726.1"/>
    </source>
</evidence>
<evidence type="ECO:0000313" key="3">
    <source>
        <dbReference type="Proteomes" id="UP000198510"/>
    </source>
</evidence>
<accession>A0A1G8YDC3</accession>
<dbReference type="PANTHER" id="PTHR15020:SF50">
    <property type="entry name" value="UPF0659 PROTEIN YMR090W"/>
    <property type="match status" value="1"/>
</dbReference>
<dbReference type="Pfam" id="PF13460">
    <property type="entry name" value="NAD_binding_10"/>
    <property type="match status" value="1"/>
</dbReference>
<dbReference type="AlphaFoldDB" id="A0A1G8YDC3"/>
<keyword evidence="3" id="KW-1185">Reference proteome</keyword>
<dbReference type="OrthoDB" id="9803892at2"/>
<reference evidence="2 3" key="1">
    <citation type="submission" date="2016-10" db="EMBL/GenBank/DDBJ databases">
        <authorList>
            <person name="de Groot N.N."/>
        </authorList>
    </citation>
    <scope>NUCLEOTIDE SEQUENCE [LARGE SCALE GENOMIC DNA]</scope>
    <source>
        <strain evidence="2 3">DSM 25186</strain>
    </source>
</reference>
<dbReference type="InterPro" id="IPR036291">
    <property type="entry name" value="NAD(P)-bd_dom_sf"/>
</dbReference>
<dbReference type="EMBL" id="FNFO01000001">
    <property type="protein sequence ID" value="SDK00726.1"/>
    <property type="molecule type" value="Genomic_DNA"/>
</dbReference>
<protein>
    <submittedName>
        <fullName evidence="2">Uncharacterized conserved protein YbjT, contains NAD(P)-binding and DUF2867 domains</fullName>
    </submittedName>
</protein>
<dbReference type="CDD" id="cd05243">
    <property type="entry name" value="SDR_a5"/>
    <property type="match status" value="1"/>
</dbReference>